<gene>
    <name evidence="1" type="ORF">CE91St12_23980</name>
</gene>
<protein>
    <submittedName>
        <fullName evidence="1">Uncharacterized protein</fullName>
    </submittedName>
</protein>
<evidence type="ECO:0000313" key="2">
    <source>
        <dbReference type="Proteomes" id="UP001055048"/>
    </source>
</evidence>
<comment type="caution">
    <text evidence="1">The sequence shown here is derived from an EMBL/GenBank/DDBJ whole genome shotgun (WGS) entry which is preliminary data.</text>
</comment>
<dbReference type="Proteomes" id="UP001055048">
    <property type="component" value="Unassembled WGS sequence"/>
</dbReference>
<accession>A0AA37JZC2</accession>
<proteinExistence type="predicted"/>
<dbReference type="AlphaFoldDB" id="A0AA37JZC2"/>
<dbReference type="EMBL" id="BQNL01000001">
    <property type="protein sequence ID" value="GKH14188.1"/>
    <property type="molecule type" value="Genomic_DNA"/>
</dbReference>
<organism evidence="1 2">
    <name type="scientific">Bacteroides uniformis</name>
    <dbReference type="NCBI Taxonomy" id="820"/>
    <lineage>
        <taxon>Bacteria</taxon>
        <taxon>Pseudomonadati</taxon>
        <taxon>Bacteroidota</taxon>
        <taxon>Bacteroidia</taxon>
        <taxon>Bacteroidales</taxon>
        <taxon>Bacteroidaceae</taxon>
        <taxon>Bacteroides</taxon>
    </lineage>
</organism>
<sequence>MLGETEMLRLVQAAQCCTEREYVDYNPPQKAHRSTDWERMGGYTADAKSKNYLEDEDLA</sequence>
<reference evidence="1" key="1">
    <citation type="submission" date="2022-01" db="EMBL/GenBank/DDBJ databases">
        <title>Novel bile acid biosynthetic pathways are enriched in the microbiome of centenarians.</title>
        <authorList>
            <person name="Sato Y."/>
            <person name="Atarashi K."/>
            <person name="Plichta R.D."/>
            <person name="Arai Y."/>
            <person name="Sasajima S."/>
            <person name="Kearney M.S."/>
            <person name="Suda W."/>
            <person name="Takeshita K."/>
            <person name="Sasaki T."/>
            <person name="Okamoto S."/>
            <person name="Skelly N.A."/>
            <person name="Okamura Y."/>
            <person name="Vlamakis H."/>
            <person name="Li Y."/>
            <person name="Tanoue T."/>
            <person name="Takei H."/>
            <person name="Nittono H."/>
            <person name="Narushima S."/>
            <person name="Irie J."/>
            <person name="Itoh H."/>
            <person name="Moriya K."/>
            <person name="Sugiura Y."/>
            <person name="Suematsu M."/>
            <person name="Moritoki N."/>
            <person name="Shibata S."/>
            <person name="Littman R.D."/>
            <person name="Fischbach A.M."/>
            <person name="Uwamino Y."/>
            <person name="Inoue T."/>
            <person name="Honda A."/>
            <person name="Hattori M."/>
            <person name="Murai T."/>
            <person name="Xavier J.R."/>
            <person name="Hirose N."/>
            <person name="Honda K."/>
        </authorList>
    </citation>
    <scope>NUCLEOTIDE SEQUENCE</scope>
    <source>
        <strain evidence="1">CE91-St12</strain>
    </source>
</reference>
<dbReference type="RefSeq" id="WP_227232535.1">
    <property type="nucleotide sequence ID" value="NZ_JADMZI010000007.1"/>
</dbReference>
<name>A0AA37JZC2_BACUN</name>
<evidence type="ECO:0000313" key="1">
    <source>
        <dbReference type="EMBL" id="GKH14188.1"/>
    </source>
</evidence>